<keyword evidence="2" id="KW-0812">Transmembrane</keyword>
<feature type="signal peptide" evidence="3">
    <location>
        <begin position="1"/>
        <end position="22"/>
    </location>
</feature>
<dbReference type="SUPFAM" id="SSF50630">
    <property type="entry name" value="Acid proteases"/>
    <property type="match status" value="1"/>
</dbReference>
<comment type="caution">
    <text evidence="5">The sequence shown here is derived from an EMBL/GenBank/DDBJ whole genome shotgun (WGS) entry which is preliminary data.</text>
</comment>
<keyword evidence="3" id="KW-0732">Signal</keyword>
<feature type="region of interest" description="Disordered" evidence="1">
    <location>
        <begin position="464"/>
        <end position="484"/>
    </location>
</feature>
<dbReference type="EMBL" id="JAPZBR010000008">
    <property type="protein sequence ID" value="KAJ5342144.1"/>
    <property type="molecule type" value="Genomic_DNA"/>
</dbReference>
<evidence type="ECO:0000313" key="5">
    <source>
        <dbReference type="EMBL" id="KAJ5342144.1"/>
    </source>
</evidence>
<keyword evidence="2" id="KW-1133">Transmembrane helix</keyword>
<gene>
    <name evidence="5" type="ORF">N7541_011268</name>
</gene>
<accession>A0A9W9QSE1</accession>
<evidence type="ECO:0000256" key="1">
    <source>
        <dbReference type="SAM" id="MobiDB-lite"/>
    </source>
</evidence>
<proteinExistence type="predicted"/>
<evidence type="ECO:0000259" key="4">
    <source>
        <dbReference type="PROSITE" id="PS51767"/>
    </source>
</evidence>
<feature type="transmembrane region" description="Helical" evidence="2">
    <location>
        <begin position="490"/>
        <end position="512"/>
    </location>
</feature>
<dbReference type="PROSITE" id="PS51767">
    <property type="entry name" value="PEPTIDASE_A1"/>
    <property type="match status" value="1"/>
</dbReference>
<name>A0A9W9QSE1_PENBR</name>
<dbReference type="Gene3D" id="2.40.70.10">
    <property type="entry name" value="Acid Proteases"/>
    <property type="match status" value="1"/>
</dbReference>
<evidence type="ECO:0000256" key="3">
    <source>
        <dbReference type="SAM" id="SignalP"/>
    </source>
</evidence>
<dbReference type="InterPro" id="IPR021109">
    <property type="entry name" value="Peptidase_aspartic_dom_sf"/>
</dbReference>
<dbReference type="AlphaFoldDB" id="A0A9W9QSE1"/>
<sequence>MASIPMTPTIGWLFAFATAVFAESPWTVQWSDQTYGPDGPWQAVSVELGSSKQAVDLYPGARWASTILINTVCSDNLSTTCYAERGGLFDISESDTAVTLNTPNDTSKISWLSDQSSAGVNVWGGVGHVKEGVLADTLKLKNGPSVPNVSMASIYDAYQTYNGKQYPVTLGTLSLGGTKSTHVVQGSTFNMVTAWEHWNQSSSEAIPSYSWGMHIGSVDPEIPGSLVLGGYDQSRVLDQVSTQQVDPTNNLGALNIYLEDIGIGVATGDSPFSFQNKTDLFRWGNSTTSRGKSVEVDPVLPYLYLPKETCDEMAAHLPITYQEDLNLYFWDTDDSNFQNITASPAYMSFVFEKDASNGQNITVKVPFQLLKLTLQEPLVKKNTSYFPCYPSDSYVLGRAFLQAAFVSVNWQNGAGSGRWSLAQAPGPAIGTGNQLSISVDDTSVEASKNSWEASWDGYWEPLSSKQSIDQSDSDESRSESDSGLSTGAKIGIGIGCAVGGLGLIGIVALFCMKRRTRPDKSQLTDIDQYTNLQSSSYDGTKPPYMSEVHSHQLNELRSDKDAMEVSGSTTIRHELV</sequence>
<keyword evidence="6" id="KW-1185">Reference proteome</keyword>
<feature type="chain" id="PRO_5040979968" description="Peptidase A1 domain-containing protein" evidence="3">
    <location>
        <begin position="23"/>
        <end position="576"/>
    </location>
</feature>
<dbReference type="Proteomes" id="UP001148299">
    <property type="component" value="Unassembled WGS sequence"/>
</dbReference>
<protein>
    <recommendedName>
        <fullName evidence="4">Peptidase A1 domain-containing protein</fullName>
    </recommendedName>
</protein>
<evidence type="ECO:0000256" key="2">
    <source>
        <dbReference type="SAM" id="Phobius"/>
    </source>
</evidence>
<reference evidence="5" key="1">
    <citation type="submission" date="2022-12" db="EMBL/GenBank/DDBJ databases">
        <authorList>
            <person name="Petersen C."/>
        </authorList>
    </citation>
    <scope>NUCLEOTIDE SEQUENCE</scope>
    <source>
        <strain evidence="5">IBT 35675</strain>
    </source>
</reference>
<evidence type="ECO:0000313" key="6">
    <source>
        <dbReference type="Proteomes" id="UP001148299"/>
    </source>
</evidence>
<dbReference type="InterPro" id="IPR033121">
    <property type="entry name" value="PEPTIDASE_A1"/>
</dbReference>
<reference evidence="5" key="2">
    <citation type="journal article" date="2023" name="IMA Fungus">
        <title>Comparative genomic study of the Penicillium genus elucidates a diverse pangenome and 15 lateral gene transfer events.</title>
        <authorList>
            <person name="Petersen C."/>
            <person name="Sorensen T."/>
            <person name="Nielsen M.R."/>
            <person name="Sondergaard T.E."/>
            <person name="Sorensen J.L."/>
            <person name="Fitzpatrick D.A."/>
            <person name="Frisvad J.C."/>
            <person name="Nielsen K.L."/>
        </authorList>
    </citation>
    <scope>NUCLEOTIDE SEQUENCE</scope>
    <source>
        <strain evidence="5">IBT 35675</strain>
    </source>
</reference>
<feature type="domain" description="Peptidase A1" evidence="4">
    <location>
        <begin position="42"/>
        <end position="422"/>
    </location>
</feature>
<keyword evidence="2" id="KW-0472">Membrane</keyword>
<organism evidence="5 6">
    <name type="scientific">Penicillium brevicompactum</name>
    <dbReference type="NCBI Taxonomy" id="5074"/>
    <lineage>
        <taxon>Eukaryota</taxon>
        <taxon>Fungi</taxon>
        <taxon>Dikarya</taxon>
        <taxon>Ascomycota</taxon>
        <taxon>Pezizomycotina</taxon>
        <taxon>Eurotiomycetes</taxon>
        <taxon>Eurotiomycetidae</taxon>
        <taxon>Eurotiales</taxon>
        <taxon>Aspergillaceae</taxon>
        <taxon>Penicillium</taxon>
    </lineage>
</organism>